<evidence type="ECO:0000259" key="1">
    <source>
        <dbReference type="Pfam" id="PF08401"/>
    </source>
</evidence>
<dbReference type="RefSeq" id="WP_203243524.1">
    <property type="nucleotide sequence ID" value="NZ_JAFBRH010000008.1"/>
</dbReference>
<name>A0AAE3B8M1_9RHOB</name>
<proteinExistence type="predicted"/>
<dbReference type="PIRSF" id="PIRSF037112">
    <property type="entry name" value="Antirestriction_ArdC"/>
    <property type="match status" value="1"/>
</dbReference>
<comment type="caution">
    <text evidence="3">The sequence shown here is derived from an EMBL/GenBank/DDBJ whole genome shotgun (WGS) entry which is preliminary data.</text>
</comment>
<evidence type="ECO:0000259" key="2">
    <source>
        <dbReference type="Pfam" id="PF18818"/>
    </source>
</evidence>
<dbReference type="Pfam" id="PF18818">
    <property type="entry name" value="MPTase-PolyVal"/>
    <property type="match status" value="1"/>
</dbReference>
<dbReference type="AlphaFoldDB" id="A0AAE3B8M1"/>
<dbReference type="Proteomes" id="UP000732193">
    <property type="component" value="Unassembled WGS sequence"/>
</dbReference>
<protein>
    <submittedName>
        <fullName evidence="3">DUF1738 domain-containing protein</fullName>
    </submittedName>
</protein>
<dbReference type="GO" id="GO:0003697">
    <property type="term" value="F:single-stranded DNA binding"/>
    <property type="evidence" value="ECO:0007669"/>
    <property type="project" value="InterPro"/>
</dbReference>
<evidence type="ECO:0000313" key="3">
    <source>
        <dbReference type="EMBL" id="MBM1715801.1"/>
    </source>
</evidence>
<reference evidence="3 4" key="1">
    <citation type="submission" date="2021-01" db="EMBL/GenBank/DDBJ databases">
        <title>Diatom-associated Roseobacters Show Island Model of Population Structure.</title>
        <authorList>
            <person name="Qu L."/>
            <person name="Feng X."/>
            <person name="Chen Y."/>
            <person name="Li L."/>
            <person name="Wang X."/>
            <person name="Hu Z."/>
            <person name="Wang H."/>
            <person name="Luo H."/>
        </authorList>
    </citation>
    <scope>NUCLEOTIDE SEQUENCE [LARGE SCALE GENOMIC DNA]</scope>
    <source>
        <strain evidence="3 4">TR60-84</strain>
    </source>
</reference>
<organism evidence="3 4">
    <name type="scientific">Sulfitobacter geojensis</name>
    <dbReference type="NCBI Taxonomy" id="1342299"/>
    <lineage>
        <taxon>Bacteria</taxon>
        <taxon>Pseudomonadati</taxon>
        <taxon>Pseudomonadota</taxon>
        <taxon>Alphaproteobacteria</taxon>
        <taxon>Rhodobacterales</taxon>
        <taxon>Roseobacteraceae</taxon>
        <taxon>Sulfitobacter</taxon>
    </lineage>
</organism>
<dbReference type="InterPro" id="IPR017113">
    <property type="entry name" value="Antirestriction_ArdC"/>
</dbReference>
<sequence>MAKSKFDVYDHVTDQIITQIAGGTPPWRRPWTGGSIGAAMPLRWNGEAYRGINVVMLWAVAAEQGYVSNRWLTYRQAQDLGGQVTKGQKSSTVVKYGTFDGEKESSSLNNPESAATDAKKIGYCRAYRVFNADQIEGLDKAFYVKPEPPRNLGTKADAGLHAFFAATGAKMETSTEPRAYYDIARDRIHMPPIETFHEAARYYGVQGHELVHWTGAIKRLDRLSRFADRKAYAFEELVAEIGTCMLGAHIGVEPDFGQSAAYVEGWQAALKEDSRAIFRAASEAQKAVDYILALAGKPLGKAA</sequence>
<gene>
    <name evidence="3" type="ORF">JQV55_19685</name>
</gene>
<dbReference type="InterPro" id="IPR013610">
    <property type="entry name" value="ArdC_N"/>
</dbReference>
<evidence type="ECO:0000313" key="4">
    <source>
        <dbReference type="Proteomes" id="UP000732193"/>
    </source>
</evidence>
<dbReference type="InterPro" id="IPR041459">
    <property type="entry name" value="MPTase-PolyVal"/>
</dbReference>
<accession>A0AAE3B8M1</accession>
<feature type="domain" description="Polyvalent protein metallopeptidase" evidence="2">
    <location>
        <begin position="160"/>
        <end position="282"/>
    </location>
</feature>
<dbReference type="EMBL" id="JAFBRM010000009">
    <property type="protein sequence ID" value="MBM1715801.1"/>
    <property type="molecule type" value="Genomic_DNA"/>
</dbReference>
<feature type="domain" description="N-terminal" evidence="1">
    <location>
        <begin position="7"/>
        <end position="130"/>
    </location>
</feature>
<keyword evidence="4" id="KW-1185">Reference proteome</keyword>
<dbReference type="Pfam" id="PF08401">
    <property type="entry name" value="ArdcN"/>
    <property type="match status" value="1"/>
</dbReference>